<dbReference type="STRING" id="372326.A0A1V4K817"/>
<evidence type="ECO:0000313" key="2">
    <source>
        <dbReference type="Proteomes" id="UP000190648"/>
    </source>
</evidence>
<comment type="caution">
    <text evidence="1">The sequence shown here is derived from an EMBL/GenBank/DDBJ whole genome shotgun (WGS) entry which is preliminary data.</text>
</comment>
<dbReference type="SUPFAM" id="SSF50494">
    <property type="entry name" value="Trypsin-like serine proteases"/>
    <property type="match status" value="1"/>
</dbReference>
<dbReference type="EMBL" id="LSYS01004200">
    <property type="protein sequence ID" value="OPJ80600.1"/>
    <property type="molecule type" value="Genomic_DNA"/>
</dbReference>
<proteinExistence type="predicted"/>
<reference evidence="1 2" key="1">
    <citation type="submission" date="2016-02" db="EMBL/GenBank/DDBJ databases">
        <title>Band-tailed pigeon sequencing and assembly.</title>
        <authorList>
            <person name="Soares A.E."/>
            <person name="Novak B.J."/>
            <person name="Rice E.S."/>
            <person name="O'Connell B."/>
            <person name="Chang D."/>
            <person name="Weber S."/>
            <person name="Shapiro B."/>
        </authorList>
    </citation>
    <scope>NUCLEOTIDE SEQUENCE [LARGE SCALE GENOMIC DNA]</scope>
    <source>
        <strain evidence="1">BTP2013</strain>
        <tissue evidence="1">Blood</tissue>
    </source>
</reference>
<evidence type="ECO:0000313" key="1">
    <source>
        <dbReference type="EMBL" id="OPJ80600.1"/>
    </source>
</evidence>
<dbReference type="InterPro" id="IPR043504">
    <property type="entry name" value="Peptidase_S1_PA_chymotrypsin"/>
</dbReference>
<dbReference type="Proteomes" id="UP000190648">
    <property type="component" value="Unassembled WGS sequence"/>
</dbReference>
<dbReference type="AlphaFoldDB" id="A0A1V4K817"/>
<accession>A0A1V4K817</accession>
<organism evidence="1 2">
    <name type="scientific">Patagioenas fasciata monilis</name>
    <dbReference type="NCBI Taxonomy" id="372326"/>
    <lineage>
        <taxon>Eukaryota</taxon>
        <taxon>Metazoa</taxon>
        <taxon>Chordata</taxon>
        <taxon>Craniata</taxon>
        <taxon>Vertebrata</taxon>
        <taxon>Euteleostomi</taxon>
        <taxon>Archelosauria</taxon>
        <taxon>Archosauria</taxon>
        <taxon>Dinosauria</taxon>
        <taxon>Saurischia</taxon>
        <taxon>Theropoda</taxon>
        <taxon>Coelurosauria</taxon>
        <taxon>Aves</taxon>
        <taxon>Neognathae</taxon>
        <taxon>Neoaves</taxon>
        <taxon>Columbimorphae</taxon>
        <taxon>Columbiformes</taxon>
        <taxon>Columbidae</taxon>
        <taxon>Patagioenas</taxon>
    </lineage>
</organism>
<name>A0A1V4K817_PATFA</name>
<keyword evidence="2" id="KW-1185">Reference proteome</keyword>
<gene>
    <name evidence="1" type="ORF">AV530_010873</name>
</gene>
<sequence>METHWAGVINKVILADADTSQLKGVEEELLSSSQQRSQKLDANPFLKPPSLEKQTSDLKHTVHPINLKSTDDALPLGFFSQILAEVLLMMWGAPELRKLLKSLVVTEEECHLQWAGRQEQNIPVLCVITQPMFNQLHYIVCDVALQHPVQYGWQQSDSRAPLACLSTWTLAGVVSWEDGCARGWDTIRGSTMAQGSPGIFFWVAAFTDFIAQSVAPVPEDKIILIRFTKLYVEYPVECDCVPLFKQKRADQFGLWECRNASGRGED</sequence>
<dbReference type="InterPro" id="IPR009003">
    <property type="entry name" value="Peptidase_S1_PA"/>
</dbReference>
<protein>
    <submittedName>
        <fullName evidence="1">Uncharacterized protein</fullName>
    </submittedName>
</protein>
<dbReference type="OrthoDB" id="6380398at2759"/>
<dbReference type="Gene3D" id="2.40.10.10">
    <property type="entry name" value="Trypsin-like serine proteases"/>
    <property type="match status" value="1"/>
</dbReference>